<evidence type="ECO:0000313" key="3">
    <source>
        <dbReference type="Proteomes" id="UP001596060"/>
    </source>
</evidence>
<sequence>MSLQSSGRVAILWRGDREARERATPQNSRFHRIFEELAALGIAAEPAVYDEETHDEVRAQLLHVDGVLVWVNPLQDGRDRLWLNELLREVATGSRWVSAHPDVIAKLGVKEVLFHTRGMGWSVGAELYASYDDFRLRFPERLEHGRTRVLKRSRGNDGQGVWKVERVASAAGADEVCVREAHAPSEPRTMPLDRFLESCRGYFDGGEAIVDQPFQPRLRDGMIRCYVSEDRVVGFGHQHPQGLMDPADMHPDAALGKVMFPADEPRFEPLRERMEAAWIPELMELLDIARSDMPVIWDADFLYGRSTKAALTRTCCARSTSARFSPSLTKAQAPSPYAF</sequence>
<feature type="domain" description="DUF6815" evidence="1">
    <location>
        <begin position="220"/>
        <end position="309"/>
    </location>
</feature>
<protein>
    <submittedName>
        <fullName evidence="2">Cj0069 family protein</fullName>
    </submittedName>
</protein>
<reference evidence="3" key="1">
    <citation type="journal article" date="2019" name="Int. J. Syst. Evol. Microbiol.">
        <title>The Global Catalogue of Microorganisms (GCM) 10K type strain sequencing project: providing services to taxonomists for standard genome sequencing and annotation.</title>
        <authorList>
            <consortium name="The Broad Institute Genomics Platform"/>
            <consortium name="The Broad Institute Genome Sequencing Center for Infectious Disease"/>
            <person name="Wu L."/>
            <person name="Ma J."/>
        </authorList>
    </citation>
    <scope>NUCLEOTIDE SEQUENCE [LARGE SCALE GENOMIC DNA]</scope>
    <source>
        <strain evidence="3">CCUG 43117</strain>
    </source>
</reference>
<name>A0ABW0P4U1_9HYPH</name>
<proteinExistence type="predicted"/>
<dbReference type="EMBL" id="JBHSLU010000047">
    <property type="protein sequence ID" value="MFC5506702.1"/>
    <property type="molecule type" value="Genomic_DNA"/>
</dbReference>
<dbReference type="NCBIfam" id="NF033816">
    <property type="entry name" value="Cj0069_fam"/>
    <property type="match status" value="1"/>
</dbReference>
<evidence type="ECO:0000259" key="1">
    <source>
        <dbReference type="Pfam" id="PF20668"/>
    </source>
</evidence>
<accession>A0ABW0P4U1</accession>
<dbReference type="Proteomes" id="UP001596060">
    <property type="component" value="Unassembled WGS sequence"/>
</dbReference>
<dbReference type="InterPro" id="IPR049212">
    <property type="entry name" value="DUF6815"/>
</dbReference>
<keyword evidence="3" id="KW-1185">Reference proteome</keyword>
<comment type="caution">
    <text evidence="2">The sequence shown here is derived from an EMBL/GenBank/DDBJ whole genome shotgun (WGS) entry which is preliminary data.</text>
</comment>
<organism evidence="2 3">
    <name type="scientific">Bosea massiliensis</name>
    <dbReference type="NCBI Taxonomy" id="151419"/>
    <lineage>
        <taxon>Bacteria</taxon>
        <taxon>Pseudomonadati</taxon>
        <taxon>Pseudomonadota</taxon>
        <taxon>Alphaproteobacteria</taxon>
        <taxon>Hyphomicrobiales</taxon>
        <taxon>Boseaceae</taxon>
        <taxon>Bosea</taxon>
    </lineage>
</organism>
<dbReference type="RefSeq" id="WP_377817238.1">
    <property type="nucleotide sequence ID" value="NZ_JBHSLU010000047.1"/>
</dbReference>
<gene>
    <name evidence="2" type="ORF">ACFPN9_15700</name>
</gene>
<dbReference type="Pfam" id="PF20668">
    <property type="entry name" value="DUF6815"/>
    <property type="match status" value="1"/>
</dbReference>
<evidence type="ECO:0000313" key="2">
    <source>
        <dbReference type="EMBL" id="MFC5506702.1"/>
    </source>
</evidence>